<dbReference type="EMBL" id="CP043626">
    <property type="protein sequence ID" value="QEY72279.1"/>
    <property type="molecule type" value="Genomic_DNA"/>
</dbReference>
<feature type="transmembrane region" description="Helical" evidence="1">
    <location>
        <begin position="48"/>
        <end position="70"/>
    </location>
</feature>
<proteinExistence type="predicted"/>
<keyword evidence="1" id="KW-0472">Membrane</keyword>
<reference evidence="2 3" key="1">
    <citation type="submission" date="2019-09" db="EMBL/GenBank/DDBJ databases">
        <title>Prosopis cineraria nodule microbiome.</title>
        <authorList>
            <person name="Chaluvadi S.R."/>
            <person name="Ali R."/>
            <person name="Wang X."/>
        </authorList>
    </citation>
    <scope>NUCLEOTIDE SEQUENCE [LARGE SCALE GENOMIC DNA]</scope>
    <source>
        <strain evidence="2 3">BG1</strain>
    </source>
</reference>
<gene>
    <name evidence="2" type="ORF">F1C79_12050</name>
</gene>
<dbReference type="KEGG" id="pden:F1C79_12050"/>
<feature type="transmembrane region" description="Helical" evidence="1">
    <location>
        <begin position="197"/>
        <end position="218"/>
    </location>
</feature>
<dbReference type="Proteomes" id="UP000326659">
    <property type="component" value="Chromosome"/>
</dbReference>
<accession>A0A9X7R4F3</accession>
<organism evidence="2 3">
    <name type="scientific">Pseudomonas denitrificans</name>
    <dbReference type="NCBI Taxonomy" id="43306"/>
    <lineage>
        <taxon>Bacteria</taxon>
        <taxon>Pseudomonadati</taxon>
        <taxon>Pseudomonadota</taxon>
        <taxon>Gammaproteobacteria</taxon>
        <taxon>Pseudomonadales</taxon>
        <taxon>Pseudomonadaceae</taxon>
        <taxon>Halopseudomonas</taxon>
    </lineage>
</organism>
<evidence type="ECO:0000313" key="2">
    <source>
        <dbReference type="EMBL" id="QEY72279.1"/>
    </source>
</evidence>
<dbReference type="AlphaFoldDB" id="A0A9X7R4F3"/>
<evidence type="ECO:0008006" key="4">
    <source>
        <dbReference type="Google" id="ProtNLM"/>
    </source>
</evidence>
<name>A0A9X7R4F3_PSEDE</name>
<dbReference type="RefSeq" id="WP_151187589.1">
    <property type="nucleotide sequence ID" value="NZ_CP043626.1"/>
</dbReference>
<dbReference type="OrthoDB" id="978987at2"/>
<keyword evidence="1" id="KW-0812">Transmembrane</keyword>
<feature type="transmembrane region" description="Helical" evidence="1">
    <location>
        <begin position="143"/>
        <end position="164"/>
    </location>
</feature>
<keyword evidence="3" id="KW-1185">Reference proteome</keyword>
<keyword evidence="1" id="KW-1133">Transmembrane helix</keyword>
<evidence type="ECO:0000256" key="1">
    <source>
        <dbReference type="SAM" id="Phobius"/>
    </source>
</evidence>
<protein>
    <recommendedName>
        <fullName evidence="4">VIT family protein</fullName>
    </recommendedName>
</protein>
<feature type="transmembrane region" description="Helical" evidence="1">
    <location>
        <begin position="21"/>
        <end position="42"/>
    </location>
</feature>
<feature type="transmembrane region" description="Helical" evidence="1">
    <location>
        <begin position="170"/>
        <end position="190"/>
    </location>
</feature>
<evidence type="ECO:0000313" key="3">
    <source>
        <dbReference type="Proteomes" id="UP000326659"/>
    </source>
</evidence>
<sequence length="220" mass="23343">MDKAEKGTWQRVLEPIDRITEVIFGLLMAMTFIGSLSVATSGREEVRTMLIAALGCNLAWGLADAVIFLMRTWTERTRSRTLLERLQGGTEPLAGQSLIAAELPPRIATAAGAEGLEVLRLRMLGSAGRPIEARIGWADIKGALATFLLVVLATFPLVIPFLLIDQTGPAIRASNAVALVMLFISGWMLARYSGGSPWAGGIALAVVGTALLFAIIALGG</sequence>